<gene>
    <name evidence="1" type="ORF">C8E03_105125</name>
    <name evidence="2" type="ORF">CG710_013705</name>
</gene>
<accession>A0A255IEE5</accession>
<dbReference type="Proteomes" id="UP000216411">
    <property type="component" value="Unassembled WGS sequence"/>
</dbReference>
<organism evidence="2 3">
    <name type="scientific">Lachnotalea glycerini</name>
    <dbReference type="NCBI Taxonomy" id="1763509"/>
    <lineage>
        <taxon>Bacteria</taxon>
        <taxon>Bacillati</taxon>
        <taxon>Bacillota</taxon>
        <taxon>Clostridia</taxon>
        <taxon>Lachnospirales</taxon>
        <taxon>Lachnospiraceae</taxon>
        <taxon>Lachnotalea</taxon>
    </lineage>
</organism>
<dbReference type="Proteomes" id="UP000247523">
    <property type="component" value="Unassembled WGS sequence"/>
</dbReference>
<evidence type="ECO:0000313" key="4">
    <source>
        <dbReference type="Proteomes" id="UP000247523"/>
    </source>
</evidence>
<dbReference type="EMBL" id="QICS01000005">
    <property type="protein sequence ID" value="PXV90217.1"/>
    <property type="molecule type" value="Genomic_DNA"/>
</dbReference>
<name>A0A255IEE5_9FIRM</name>
<dbReference type="AlphaFoldDB" id="A0A255IEE5"/>
<keyword evidence="3" id="KW-1185">Reference proteome</keyword>
<reference evidence="1 4" key="2">
    <citation type="submission" date="2018-05" db="EMBL/GenBank/DDBJ databases">
        <title>Genomic Encyclopedia of Type Strains, Phase IV (KMG-IV): sequencing the most valuable type-strain genomes for metagenomic binning, comparative biology and taxonomic classification.</title>
        <authorList>
            <person name="Goeker M."/>
        </authorList>
    </citation>
    <scope>NUCLEOTIDE SEQUENCE [LARGE SCALE GENOMIC DNA]</scope>
    <source>
        <strain evidence="1 4">DSM 28816</strain>
    </source>
</reference>
<comment type="caution">
    <text evidence="2">The sequence shown here is derived from an EMBL/GenBank/DDBJ whole genome shotgun (WGS) entry which is preliminary data.</text>
</comment>
<dbReference type="EMBL" id="NOKA02000032">
    <property type="protein sequence ID" value="RDY30614.1"/>
    <property type="molecule type" value="Genomic_DNA"/>
</dbReference>
<protein>
    <recommendedName>
        <fullName evidence="5">Flagellar protein FlgN</fullName>
    </recommendedName>
</protein>
<evidence type="ECO:0000313" key="3">
    <source>
        <dbReference type="Proteomes" id="UP000216411"/>
    </source>
</evidence>
<reference evidence="2 3" key="1">
    <citation type="journal article" date="2017" name="Genome Announc.">
        <title>Draft Genome Sequence of a Sporulating and Motile Strain of Lachnotalea glycerini Isolated from Water in Quebec City, Canada.</title>
        <authorList>
            <person name="Maheux A.F."/>
            <person name="Boudreau D.K."/>
            <person name="Berube E."/>
            <person name="Boissinot M."/>
            <person name="Raymond F."/>
            <person name="Brodeur S."/>
            <person name="Corbeil J."/>
            <person name="Isabel S."/>
            <person name="Omar R.F."/>
            <person name="Bergeron M.G."/>
        </authorList>
    </citation>
    <scope>NUCLEOTIDE SEQUENCE [LARGE SCALE GENOMIC DNA]</scope>
    <source>
        <strain evidence="2 3">CCRI-19302</strain>
    </source>
</reference>
<reference evidence="2" key="3">
    <citation type="submission" date="2018-07" db="EMBL/GenBank/DDBJ databases">
        <authorList>
            <person name="Quirk P.G."/>
            <person name="Krulwich T.A."/>
        </authorList>
    </citation>
    <scope>NUCLEOTIDE SEQUENCE</scope>
    <source>
        <strain evidence="2">CCRI-19302</strain>
    </source>
</reference>
<evidence type="ECO:0000313" key="1">
    <source>
        <dbReference type="EMBL" id="PXV90217.1"/>
    </source>
</evidence>
<evidence type="ECO:0000313" key="2">
    <source>
        <dbReference type="EMBL" id="RDY30614.1"/>
    </source>
</evidence>
<dbReference type="OrthoDB" id="9798495at2"/>
<sequence>MEQNVNYIKVMIDSLRKKVMILEDLIVANKEQAEIIVDIKKNMVAYEACIDKKQLLIDELNLLDNGFQALYNRIQEEIINNADCHKEEIKEMQKLISIITDKSVEIQNGEEKNRQIIAQQFSLLKREVKNFRDNRKIANTYYNTMQKINYMPPHFLDKKK</sequence>
<evidence type="ECO:0008006" key="5">
    <source>
        <dbReference type="Google" id="ProtNLM"/>
    </source>
</evidence>
<proteinExistence type="predicted"/>
<dbReference type="RefSeq" id="WP_094377590.1">
    <property type="nucleotide sequence ID" value="NZ_NOKA02000032.1"/>
</dbReference>